<evidence type="ECO:0000313" key="1">
    <source>
        <dbReference type="EMBL" id="PKI79670.1"/>
    </source>
</evidence>
<reference evidence="1 2" key="1">
    <citation type="submission" date="2017-09" db="EMBL/GenBank/DDBJ databases">
        <title>Genomics of the genus Arcobacter.</title>
        <authorList>
            <person name="Perez-Cataluna A."/>
            <person name="Figueras M.J."/>
            <person name="Salas-Masso N."/>
        </authorList>
    </citation>
    <scope>NUCLEOTIDE SEQUENCE [LARGE SCALE GENOMIC DNA]</scope>
    <source>
        <strain evidence="1 2">DSM 18005</strain>
    </source>
</reference>
<accession>A0A2N1IZE8</accession>
<name>A0A2N1IZE8_9BACT</name>
<keyword evidence="2" id="KW-1185">Reference proteome</keyword>
<dbReference type="RefSeq" id="WP_101185948.1">
    <property type="nucleotide sequence ID" value="NZ_NXIF01000086.1"/>
</dbReference>
<gene>
    <name evidence="1" type="ORF">CP960_13290</name>
</gene>
<evidence type="ECO:0000313" key="2">
    <source>
        <dbReference type="Proteomes" id="UP000233248"/>
    </source>
</evidence>
<feature type="non-terminal residue" evidence="1">
    <location>
        <position position="1"/>
    </location>
</feature>
<dbReference type="SUPFAM" id="SSF159594">
    <property type="entry name" value="XCC0632-like"/>
    <property type="match status" value="1"/>
</dbReference>
<sequence length="137" mass="16249">NKSAIFYSNKKYQLKNYIKNSWSNLPSNMIKQELQLAFEKSNLFNKITTNDTNSDFTLNTKLFEIYNKIENNNAYSILSISFEIVNNTNKKTKKYFYEKKTKLKKNTPYSFITTVNRDFSTILVNFLKELEKNSFKS</sequence>
<dbReference type="Proteomes" id="UP000233248">
    <property type="component" value="Unassembled WGS sequence"/>
</dbReference>
<comment type="caution">
    <text evidence="1">The sequence shown here is derived from an EMBL/GenBank/DDBJ whole genome shotgun (WGS) entry which is preliminary data.</text>
</comment>
<protein>
    <submittedName>
        <fullName evidence="1">Uncharacterized protein</fullName>
    </submittedName>
</protein>
<dbReference type="EMBL" id="NXIF01000086">
    <property type="protein sequence ID" value="PKI79670.1"/>
    <property type="molecule type" value="Genomic_DNA"/>
</dbReference>
<organism evidence="1 2">
    <name type="scientific">Malaciobacter halophilus</name>
    <dbReference type="NCBI Taxonomy" id="197482"/>
    <lineage>
        <taxon>Bacteria</taxon>
        <taxon>Pseudomonadati</taxon>
        <taxon>Campylobacterota</taxon>
        <taxon>Epsilonproteobacteria</taxon>
        <taxon>Campylobacterales</taxon>
        <taxon>Arcobacteraceae</taxon>
        <taxon>Malaciobacter</taxon>
    </lineage>
</organism>
<dbReference type="AlphaFoldDB" id="A0A2N1IZE8"/>
<proteinExistence type="predicted"/>